<dbReference type="EMBL" id="AP026867">
    <property type="protein sequence ID" value="BDS15058.1"/>
    <property type="molecule type" value="Genomic_DNA"/>
</dbReference>
<dbReference type="KEGG" id="aup:AsAng_0058400"/>
<dbReference type="Proteomes" id="UP001060919">
    <property type="component" value="Chromosome"/>
</dbReference>
<dbReference type="RefSeq" id="WP_264790246.1">
    <property type="nucleotide sequence ID" value="NZ_AP026867.1"/>
</dbReference>
<gene>
    <name evidence="1" type="ORF">AsAng_0058400</name>
</gene>
<evidence type="ECO:0000313" key="2">
    <source>
        <dbReference type="Proteomes" id="UP001060919"/>
    </source>
</evidence>
<proteinExistence type="predicted"/>
<keyword evidence="2" id="KW-1185">Reference proteome</keyword>
<name>A0A915YKU6_9BACT</name>
<reference evidence="1" key="1">
    <citation type="submission" date="2022-09" db="EMBL/GenBank/DDBJ databases">
        <title>Aureispira anguillicida sp. nov., isolated from Leptocephalus of Japanese eel Anguilla japonica.</title>
        <authorList>
            <person name="Yuasa K."/>
            <person name="Mekata T."/>
            <person name="Ikunari K."/>
        </authorList>
    </citation>
    <scope>NUCLEOTIDE SEQUENCE</scope>
    <source>
        <strain evidence="1">EL160426</strain>
    </source>
</reference>
<evidence type="ECO:0000313" key="1">
    <source>
        <dbReference type="EMBL" id="BDS15058.1"/>
    </source>
</evidence>
<organism evidence="1 2">
    <name type="scientific">Aureispira anguillae</name>
    <dbReference type="NCBI Taxonomy" id="2864201"/>
    <lineage>
        <taxon>Bacteria</taxon>
        <taxon>Pseudomonadati</taxon>
        <taxon>Bacteroidota</taxon>
        <taxon>Saprospiria</taxon>
        <taxon>Saprospirales</taxon>
        <taxon>Saprospiraceae</taxon>
        <taxon>Aureispira</taxon>
    </lineage>
</organism>
<dbReference type="AlphaFoldDB" id="A0A915YKU6"/>
<accession>A0A915YKU6</accession>
<protein>
    <submittedName>
        <fullName evidence="1">Uncharacterized protein</fullName>
    </submittedName>
</protein>
<sequence length="47" mass="5302">MSSSHHFPAKAYSILLKARIEGNTTATTAHFIEHKTNRKIRPISLLL</sequence>